<evidence type="ECO:0008006" key="3">
    <source>
        <dbReference type="Google" id="ProtNLM"/>
    </source>
</evidence>
<dbReference type="AlphaFoldDB" id="A0A1I1HXA2"/>
<evidence type="ECO:0000313" key="2">
    <source>
        <dbReference type="Proteomes" id="UP000199577"/>
    </source>
</evidence>
<reference evidence="2" key="1">
    <citation type="submission" date="2016-10" db="EMBL/GenBank/DDBJ databases">
        <authorList>
            <person name="Varghese N."/>
            <person name="Submissions S."/>
        </authorList>
    </citation>
    <scope>NUCLEOTIDE SEQUENCE [LARGE SCALE GENOMIC DNA]</scope>
    <source>
        <strain evidence="2">DSM 22900</strain>
    </source>
</reference>
<evidence type="ECO:0000313" key="1">
    <source>
        <dbReference type="EMBL" id="SFC28415.1"/>
    </source>
</evidence>
<accession>A0A1I1HXA2</accession>
<gene>
    <name evidence="1" type="ORF">SAMN05421747_107162</name>
</gene>
<dbReference type="STRING" id="623281.SAMN05421747_107162"/>
<keyword evidence="2" id="KW-1185">Reference proteome</keyword>
<protein>
    <recommendedName>
        <fullName evidence="3">TfoX N-terminal domain-containing protein</fullName>
    </recommendedName>
</protein>
<dbReference type="EMBL" id="FOLL01000007">
    <property type="protein sequence ID" value="SFC28415.1"/>
    <property type="molecule type" value="Genomic_DNA"/>
</dbReference>
<organism evidence="1 2">
    <name type="scientific">Parapedobacter composti</name>
    <dbReference type="NCBI Taxonomy" id="623281"/>
    <lineage>
        <taxon>Bacteria</taxon>
        <taxon>Pseudomonadati</taxon>
        <taxon>Bacteroidota</taxon>
        <taxon>Sphingobacteriia</taxon>
        <taxon>Sphingobacteriales</taxon>
        <taxon>Sphingobacteriaceae</taxon>
        <taxon>Parapedobacter</taxon>
    </lineage>
</organism>
<sequence>MAYSTELAHRVRTHLGNVLHLAFEEKKMFGGLAFMIGGKMCINVTN</sequence>
<dbReference type="Proteomes" id="UP000199577">
    <property type="component" value="Unassembled WGS sequence"/>
</dbReference>
<proteinExistence type="predicted"/>
<name>A0A1I1HXA2_9SPHI</name>